<dbReference type="EMBL" id="LN714492">
    <property type="protein sequence ID" value="CEL72224.1"/>
    <property type="molecule type" value="Genomic_DNA"/>
</dbReference>
<evidence type="ECO:0000313" key="2">
    <source>
        <dbReference type="EMBL" id="CEL72224.1"/>
    </source>
</evidence>
<proteinExistence type="predicted"/>
<feature type="compositionally biased region" description="Basic and acidic residues" evidence="1">
    <location>
        <begin position="689"/>
        <end position="700"/>
    </location>
</feature>
<sequence length="938" mass="98713">MEKKTAPPPKAKSKAPPPKAKLAAKGAEDGPPPKAKLAAKGAEDGPSPKGPPSLEKKTGRPAPPQAKPSVPGETSPAPPSKANPPGAKPAISQQAPGDSPKPPGPPKTLPMKGDPGLPGKKVSVLVGTGPPSGPPKKPNLPGDGGPPTAGDSSPKVTPKKELPKVTPGSLKGAPGKPCSPGPKGPLSGKPPTPELGDGQPKHKMDDVKKSGLPVKTDLATKDLGIGTKAAATKKPGLPSGPPGASLGVKPSAPLSKSSTSAPPGASLVGAPGATPPSLPKPPGAPVETSVAKMLESLDEHGMRRGSGGRLAPQSSLEKEYSSTTMHSIFTRNGELVGRASGPAEPIATQDRSALPADRGRSRMRYQDPAAADRLPRPARSAETDRSSRRTPDLLSFFPFPGSMDGLPGVFVPVPAWPPPDQNRLAGGYSPFPSPHGARAPGMPGFSPFPALPYPASAYGTYGQPGFGAWDPMAFGMPYYPPQWLPLPSQYPAVPPGDQAATAQGQVENGDEGDSRQRGRRKNAESPTGNAGSRLDEPPKKGKEGGVTFAFDHEEQGKPGESEKGAGTTLSERRRRRNTVLQILEDEGLELSKECIRALIERDEQDARDDRRKNDEESPSEMAGSGGLAARASGGDPEKTIGVTPWGSVEKGLNYIRSGSLRRKHPGDDDTAPARLPEDERVFDPAAFAKKRDEREARGEDPTFGTQEGDDYYKYFDPHYTRSKKPWYSEVAPRTGPPMPPRQVYGSLPRGGKFSSRLPKGWDRWTFEKGLTAPRKRTYQSLNELATYFTHLESEDQDEIVSLLLLCRKLEQQVEQQHVVIDMLEHDLTTANAALKFPPEWRALDEIDLVSLVPADTAFQPTTATPLFLKSANLLPAAVPPETAPPSSPQAAPKSAEAPKSDAAKAAKPAAPTGTKAPGIKAPGAGKKPVFKTTIKAAK</sequence>
<feature type="compositionally biased region" description="Low complexity" evidence="1">
    <location>
        <begin position="905"/>
        <end position="917"/>
    </location>
</feature>
<feature type="region of interest" description="Disordered" evidence="1">
    <location>
        <begin position="1"/>
        <end position="390"/>
    </location>
</feature>
<feature type="compositionally biased region" description="Basic and acidic residues" evidence="1">
    <location>
        <begin position="199"/>
        <end position="209"/>
    </location>
</feature>
<feature type="region of interest" description="Disordered" evidence="1">
    <location>
        <begin position="489"/>
        <end position="586"/>
    </location>
</feature>
<feature type="compositionally biased region" description="Basic and acidic residues" evidence="1">
    <location>
        <begin position="533"/>
        <end position="543"/>
    </location>
</feature>
<feature type="compositionally biased region" description="Basic and acidic residues" evidence="1">
    <location>
        <begin position="550"/>
        <end position="563"/>
    </location>
</feature>
<feature type="region of interest" description="Disordered" evidence="1">
    <location>
        <begin position="878"/>
        <end position="938"/>
    </location>
</feature>
<protein>
    <submittedName>
        <fullName evidence="2">Uncharacterized protein</fullName>
    </submittedName>
</protein>
<evidence type="ECO:0000256" key="1">
    <source>
        <dbReference type="SAM" id="MobiDB-lite"/>
    </source>
</evidence>
<feature type="compositionally biased region" description="Pro residues" evidence="1">
    <location>
        <begin position="878"/>
        <end position="887"/>
    </location>
</feature>
<accession>A0A0F7UQE2</accession>
<feature type="region of interest" description="Disordered" evidence="1">
    <location>
        <begin position="730"/>
        <end position="749"/>
    </location>
</feature>
<gene>
    <name evidence="2" type="ORF">BN1205_056860</name>
</gene>
<name>A0A0F7UQE2_TOXGV</name>
<organism evidence="2">
    <name type="scientific">Toxoplasma gondii (strain ATCC 50861 / VEG)</name>
    <dbReference type="NCBI Taxonomy" id="432359"/>
    <lineage>
        <taxon>Eukaryota</taxon>
        <taxon>Sar</taxon>
        <taxon>Alveolata</taxon>
        <taxon>Apicomplexa</taxon>
        <taxon>Conoidasida</taxon>
        <taxon>Coccidia</taxon>
        <taxon>Eucoccidiorida</taxon>
        <taxon>Eimeriorina</taxon>
        <taxon>Sarcocystidae</taxon>
        <taxon>Toxoplasma</taxon>
    </lineage>
</organism>
<feature type="region of interest" description="Disordered" evidence="1">
    <location>
        <begin position="599"/>
        <end position="709"/>
    </location>
</feature>
<reference evidence="2" key="1">
    <citation type="journal article" date="2015" name="PLoS ONE">
        <title>Comprehensive Evaluation of Toxoplasma gondii VEG and Neospora caninum LIV Genomes with Tachyzoite Stage Transcriptome and Proteome Defines Novel Transcript Features.</title>
        <authorList>
            <person name="Ramaprasad A."/>
            <person name="Mourier T."/>
            <person name="Naeem R."/>
            <person name="Malas T.B."/>
            <person name="Moussa E."/>
            <person name="Panigrahi A."/>
            <person name="Vermont S.J."/>
            <person name="Otto T.D."/>
            <person name="Wastling J."/>
            <person name="Pain A."/>
        </authorList>
    </citation>
    <scope>NUCLEOTIDE SEQUENCE</scope>
    <source>
        <strain evidence="2">VEG</strain>
    </source>
</reference>
<feature type="compositionally biased region" description="Pro residues" evidence="1">
    <location>
        <begin position="1"/>
        <end position="19"/>
    </location>
</feature>
<feature type="compositionally biased region" description="Polar residues" evidence="1">
    <location>
        <begin position="321"/>
        <end position="330"/>
    </location>
</feature>
<dbReference type="AlphaFoldDB" id="A0A0F7UQE2"/>
<feature type="compositionally biased region" description="Pro residues" evidence="1">
    <location>
        <begin position="99"/>
        <end position="108"/>
    </location>
</feature>
<feature type="compositionally biased region" description="Basic and acidic residues" evidence="1">
    <location>
        <begin position="373"/>
        <end position="390"/>
    </location>
</feature>
<feature type="compositionally biased region" description="Pro residues" evidence="1">
    <location>
        <begin position="273"/>
        <end position="284"/>
    </location>
</feature>
<feature type="compositionally biased region" description="Pro residues" evidence="1">
    <location>
        <begin position="177"/>
        <end position="193"/>
    </location>
</feature>